<feature type="transmembrane region" description="Helical" evidence="4">
    <location>
        <begin position="344"/>
        <end position="365"/>
    </location>
</feature>
<dbReference type="Gene3D" id="3.50.4.10">
    <property type="entry name" value="Hepatocyte Growth Factor"/>
    <property type="match status" value="1"/>
</dbReference>
<evidence type="ECO:0000259" key="6">
    <source>
        <dbReference type="PROSITE" id="PS50948"/>
    </source>
</evidence>
<proteinExistence type="predicted"/>
<gene>
    <name evidence="7" type="ORF">FEM48_Zijuj01G0215100</name>
</gene>
<evidence type="ECO:0000256" key="3">
    <source>
        <dbReference type="ARBA" id="ARBA00023180"/>
    </source>
</evidence>
<dbReference type="InterPro" id="IPR000858">
    <property type="entry name" value="S_locus_glycoprot_dom"/>
</dbReference>
<protein>
    <recommendedName>
        <fullName evidence="9">G-type lectin S-receptor-like serine/threonine-protein kinase At4g27290</fullName>
    </recommendedName>
</protein>
<dbReference type="Gene3D" id="2.90.10.10">
    <property type="entry name" value="Bulb-type lectin domain"/>
    <property type="match status" value="1"/>
</dbReference>
<evidence type="ECO:0000256" key="4">
    <source>
        <dbReference type="SAM" id="Phobius"/>
    </source>
</evidence>
<dbReference type="Pfam" id="PF01453">
    <property type="entry name" value="B_lectin"/>
    <property type="match status" value="1"/>
</dbReference>
<evidence type="ECO:0000256" key="2">
    <source>
        <dbReference type="ARBA" id="ARBA00023157"/>
    </source>
</evidence>
<dbReference type="Pfam" id="PF08276">
    <property type="entry name" value="PAN_2"/>
    <property type="match status" value="1"/>
</dbReference>
<evidence type="ECO:0000313" key="7">
    <source>
        <dbReference type="EMBL" id="KAH7546572.1"/>
    </source>
</evidence>
<feature type="domain" description="Bulb-type lectin" evidence="5">
    <location>
        <begin position="1"/>
        <end position="55"/>
    </location>
</feature>
<evidence type="ECO:0008006" key="9">
    <source>
        <dbReference type="Google" id="ProtNLM"/>
    </source>
</evidence>
<keyword evidence="4" id="KW-0472">Membrane</keyword>
<evidence type="ECO:0000313" key="8">
    <source>
        <dbReference type="Proteomes" id="UP000813462"/>
    </source>
</evidence>
<name>A0A978W3N8_ZIZJJ</name>
<dbReference type="PROSITE" id="PS50948">
    <property type="entry name" value="PAN"/>
    <property type="match status" value="1"/>
</dbReference>
<dbReference type="InterPro" id="IPR036426">
    <property type="entry name" value="Bulb-type_lectin_dom_sf"/>
</dbReference>
<reference evidence="7" key="1">
    <citation type="journal article" date="2021" name="Front. Plant Sci.">
        <title>Chromosome-Scale Genome Assembly for Chinese Sour Jujube and Insights Into Its Genome Evolution and Domestication Signature.</title>
        <authorList>
            <person name="Shen L.-Y."/>
            <person name="Luo H."/>
            <person name="Wang X.-L."/>
            <person name="Wang X.-M."/>
            <person name="Qiu X.-J."/>
            <person name="Liu H."/>
            <person name="Zhou S.-S."/>
            <person name="Jia K.-H."/>
            <person name="Nie S."/>
            <person name="Bao Y.-T."/>
            <person name="Zhang R.-G."/>
            <person name="Yun Q.-Z."/>
            <person name="Chai Y.-H."/>
            <person name="Lu J.-Y."/>
            <person name="Li Y."/>
            <person name="Zhao S.-W."/>
            <person name="Mao J.-F."/>
            <person name="Jia S.-G."/>
            <person name="Mao Y.-M."/>
        </authorList>
    </citation>
    <scope>NUCLEOTIDE SEQUENCE</scope>
    <source>
        <strain evidence="7">AT0</strain>
        <tissue evidence="7">Leaf</tissue>
    </source>
</reference>
<dbReference type="EMBL" id="JAEACU010000001">
    <property type="protein sequence ID" value="KAH7546572.1"/>
    <property type="molecule type" value="Genomic_DNA"/>
</dbReference>
<dbReference type="PANTHER" id="PTHR32444:SF234">
    <property type="entry name" value="RECEPTOR-LIKE SERINE_THREONINE-PROTEIN KINASE"/>
    <property type="match status" value="1"/>
</dbReference>
<dbReference type="Pfam" id="PF00954">
    <property type="entry name" value="S_locus_glycop"/>
    <property type="match status" value="1"/>
</dbReference>
<dbReference type="InterPro" id="IPR003609">
    <property type="entry name" value="Pan_app"/>
</dbReference>
<dbReference type="GO" id="GO:0048544">
    <property type="term" value="P:recognition of pollen"/>
    <property type="evidence" value="ECO:0007669"/>
    <property type="project" value="InterPro"/>
</dbReference>
<organism evidence="7 8">
    <name type="scientific">Ziziphus jujuba var. spinosa</name>
    <dbReference type="NCBI Taxonomy" id="714518"/>
    <lineage>
        <taxon>Eukaryota</taxon>
        <taxon>Viridiplantae</taxon>
        <taxon>Streptophyta</taxon>
        <taxon>Embryophyta</taxon>
        <taxon>Tracheophyta</taxon>
        <taxon>Spermatophyta</taxon>
        <taxon>Magnoliopsida</taxon>
        <taxon>eudicotyledons</taxon>
        <taxon>Gunneridae</taxon>
        <taxon>Pentapetalae</taxon>
        <taxon>rosids</taxon>
        <taxon>fabids</taxon>
        <taxon>Rosales</taxon>
        <taxon>Rhamnaceae</taxon>
        <taxon>Paliureae</taxon>
        <taxon>Ziziphus</taxon>
    </lineage>
</organism>
<dbReference type="InterPro" id="IPR001480">
    <property type="entry name" value="Bulb-type_lectin_dom"/>
</dbReference>
<dbReference type="PROSITE" id="PS50927">
    <property type="entry name" value="BULB_LECTIN"/>
    <property type="match status" value="1"/>
</dbReference>
<keyword evidence="2" id="KW-1015">Disulfide bond</keyword>
<dbReference type="PANTHER" id="PTHR32444">
    <property type="entry name" value="BULB-TYPE LECTIN DOMAIN-CONTAINING PROTEIN"/>
    <property type="match status" value="1"/>
</dbReference>
<dbReference type="Proteomes" id="UP000813462">
    <property type="component" value="Unassembled WGS sequence"/>
</dbReference>
<feature type="domain" description="Apple" evidence="6">
    <location>
        <begin position="247"/>
        <end position="330"/>
    </location>
</feature>
<keyword evidence="4" id="KW-0812">Transmembrane</keyword>
<sequence length="430" mass="48428">MINRTGHVVLLGQKSTVVWSASPTESVQAPILQLLDTGNLVLRNEKDENSENYLWQSFDYPTDTLLPGMKLGWDLRTGLERRLVSWKSPDDPSPGDFVWGITLHSYPESETWKGSNKYFRDGPWNGIRFSGAPELQSNPLFNFKLVSNKNEVYYIFYLKNETAKSRMVVNQTNGYIRIRYAWNSGTQSWEVFASVPRDTCDTYGLCGAYGNCIIGESPVCQCLTGFKPKGNFIDWSQGCVRNKPFDCQDKHSSGFVKIRGLKLPDTTYTWANASVNLKECKARCLSNCSCTGYTNTNISGGGSGCAMWFGDLIDIREFQDGGQDLYVRIHASELGANSERKVKIVVVVLAVIFVVCGMILVAHYIRKIRATRGLEGSFRLTWKNHIEQEVRLRLSVEISRNSLTLMPTKLVLLFVGDPDSEKIEKIIIFG</sequence>
<evidence type="ECO:0000256" key="1">
    <source>
        <dbReference type="ARBA" id="ARBA00022729"/>
    </source>
</evidence>
<keyword evidence="4" id="KW-1133">Transmembrane helix</keyword>
<dbReference type="SUPFAM" id="SSF51110">
    <property type="entry name" value="alpha-D-mannose-specific plant lectins"/>
    <property type="match status" value="1"/>
</dbReference>
<dbReference type="CDD" id="cd01098">
    <property type="entry name" value="PAN_AP_plant"/>
    <property type="match status" value="1"/>
</dbReference>
<keyword evidence="1" id="KW-0732">Signal</keyword>
<dbReference type="AlphaFoldDB" id="A0A978W3N8"/>
<dbReference type="SMART" id="SM00473">
    <property type="entry name" value="PAN_AP"/>
    <property type="match status" value="1"/>
</dbReference>
<accession>A0A978W3N8</accession>
<evidence type="ECO:0000259" key="5">
    <source>
        <dbReference type="PROSITE" id="PS50927"/>
    </source>
</evidence>
<keyword evidence="3" id="KW-0325">Glycoprotein</keyword>
<comment type="caution">
    <text evidence="7">The sequence shown here is derived from an EMBL/GenBank/DDBJ whole genome shotgun (WGS) entry which is preliminary data.</text>
</comment>